<dbReference type="Proteomes" id="UP000245657">
    <property type="component" value="Unassembled WGS sequence"/>
</dbReference>
<keyword evidence="1" id="KW-1133">Transmembrane helix</keyword>
<dbReference type="RefSeq" id="WP_109968516.1">
    <property type="nucleotide sequence ID" value="NZ_QGMY01000007.1"/>
</dbReference>
<keyword evidence="1" id="KW-0472">Membrane</keyword>
<gene>
    <name evidence="2" type="ORF">DK846_08530</name>
</gene>
<dbReference type="EMBL" id="QGMY01000007">
    <property type="protein sequence ID" value="PWR72026.1"/>
    <property type="molecule type" value="Genomic_DNA"/>
</dbReference>
<feature type="transmembrane region" description="Helical" evidence="1">
    <location>
        <begin position="345"/>
        <end position="364"/>
    </location>
</feature>
<protein>
    <recommendedName>
        <fullName evidence="4">Glycosyltransferase RgtA/B/C/D-like domain-containing protein</fullName>
    </recommendedName>
</protein>
<dbReference type="AlphaFoldDB" id="A0A2V2N2S3"/>
<dbReference type="OrthoDB" id="148392at2157"/>
<reference evidence="2 3" key="1">
    <citation type="submission" date="2018-05" db="EMBL/GenBank/DDBJ databases">
        <title>Draft genome of Methanospirillum lacunae Ki8-1.</title>
        <authorList>
            <person name="Dueholm M.S."/>
            <person name="Nielsen P.H."/>
            <person name="Bakmann L.F."/>
            <person name="Otzen D.E."/>
        </authorList>
    </citation>
    <scope>NUCLEOTIDE SEQUENCE [LARGE SCALE GENOMIC DNA]</scope>
    <source>
        <strain evidence="2 3">Ki8-1</strain>
    </source>
</reference>
<comment type="caution">
    <text evidence="2">The sequence shown here is derived from an EMBL/GenBank/DDBJ whole genome shotgun (WGS) entry which is preliminary data.</text>
</comment>
<feature type="transmembrane region" description="Helical" evidence="1">
    <location>
        <begin position="97"/>
        <end position="119"/>
    </location>
</feature>
<feature type="transmembrane region" description="Helical" evidence="1">
    <location>
        <begin position="321"/>
        <end position="339"/>
    </location>
</feature>
<evidence type="ECO:0000256" key="1">
    <source>
        <dbReference type="SAM" id="Phobius"/>
    </source>
</evidence>
<feature type="transmembrane region" description="Helical" evidence="1">
    <location>
        <begin position="186"/>
        <end position="216"/>
    </location>
</feature>
<keyword evidence="3" id="KW-1185">Reference proteome</keyword>
<feature type="transmembrane region" description="Helical" evidence="1">
    <location>
        <begin position="376"/>
        <end position="397"/>
    </location>
</feature>
<name>A0A2V2N2S3_9EURY</name>
<feature type="transmembrane region" description="Helical" evidence="1">
    <location>
        <begin position="20"/>
        <end position="41"/>
    </location>
</feature>
<evidence type="ECO:0000313" key="3">
    <source>
        <dbReference type="Proteomes" id="UP000245657"/>
    </source>
</evidence>
<keyword evidence="1" id="KW-0812">Transmembrane</keyword>
<feature type="transmembrane region" description="Helical" evidence="1">
    <location>
        <begin position="228"/>
        <end position="247"/>
    </location>
</feature>
<evidence type="ECO:0000313" key="2">
    <source>
        <dbReference type="EMBL" id="PWR72026.1"/>
    </source>
</evidence>
<feature type="transmembrane region" description="Helical" evidence="1">
    <location>
        <begin position="155"/>
        <end position="174"/>
    </location>
</feature>
<organism evidence="2 3">
    <name type="scientific">Methanospirillum lacunae</name>
    <dbReference type="NCBI Taxonomy" id="668570"/>
    <lineage>
        <taxon>Archaea</taxon>
        <taxon>Methanobacteriati</taxon>
        <taxon>Methanobacteriota</taxon>
        <taxon>Stenosarchaea group</taxon>
        <taxon>Methanomicrobia</taxon>
        <taxon>Methanomicrobiales</taxon>
        <taxon>Methanospirillaceae</taxon>
        <taxon>Methanospirillum</taxon>
    </lineage>
</organism>
<proteinExistence type="predicted"/>
<accession>A0A2V2N2S3</accession>
<sequence>MMIWKNNMISFFKTHAQALLAGYLGICCAIGLFYKFIIAVFQPLTSDTVLPGIIAMEMWRHQNGLLQDMVLPAPDPNVIEDICFYLIPQILSNFNPLALKVSGFFIFICIILIFSLILYSYVKNKIAILVFIALMVSSCPSQAIRDSTYYYASKFLLPVFHNSTVFFFGILVYLTFTKKWDSFPRIIVPISILALVTLSDSLLVIWFVAPLVVMYFFSWNTRFQPRTLFVGVCVLVSIITHFIKYFNPMLYEYADFSFKLFSRTEGDFAKFTLLFQTYLVPDFFYSTLIPGIIIITTIVGILLILALFVKRSNFQNDEKGLVTFFISSIICTMVIIILFSEMDAWPYISQIPILLYIIAVLLIFKFNTQIHIMQLLLLILITLNLVMLTGLVLTIPATPNENQYSLIQTMEDNGITHAFSNFWDANLITYLSNERVKVRAVEYVGVLTPFIDLSNIQWFENQRLSERPLTLIVRSDDNVNFYSFVASHPPDRFNDLQYYSVLQYDSLNSTSISEVPNNWREKLGTVSIGFSRIFEKFHLLTSS</sequence>
<feature type="transmembrane region" description="Helical" evidence="1">
    <location>
        <begin position="291"/>
        <end position="309"/>
    </location>
</feature>
<evidence type="ECO:0008006" key="4">
    <source>
        <dbReference type="Google" id="ProtNLM"/>
    </source>
</evidence>